<proteinExistence type="predicted"/>
<dbReference type="InterPro" id="IPR039676">
    <property type="entry name" value="AOAH"/>
</dbReference>
<dbReference type="AlphaFoldDB" id="A0AAV4F9Q7"/>
<evidence type="ECO:0000313" key="1">
    <source>
        <dbReference type="EMBL" id="GFR70103.1"/>
    </source>
</evidence>
<evidence type="ECO:0000313" key="2">
    <source>
        <dbReference type="Proteomes" id="UP000762676"/>
    </source>
</evidence>
<dbReference type="GO" id="GO:0005509">
    <property type="term" value="F:calcium ion binding"/>
    <property type="evidence" value="ECO:0007669"/>
    <property type="project" value="TreeGrafter"/>
</dbReference>
<accession>A0AAV4F9Q7</accession>
<keyword evidence="1" id="KW-0378">Hydrolase</keyword>
<keyword evidence="2" id="KW-1185">Reference proteome</keyword>
<name>A0AAV4F9Q7_9GAST</name>
<organism evidence="1 2">
    <name type="scientific">Elysia marginata</name>
    <dbReference type="NCBI Taxonomy" id="1093978"/>
    <lineage>
        <taxon>Eukaryota</taxon>
        <taxon>Metazoa</taxon>
        <taxon>Spiralia</taxon>
        <taxon>Lophotrochozoa</taxon>
        <taxon>Mollusca</taxon>
        <taxon>Gastropoda</taxon>
        <taxon>Heterobranchia</taxon>
        <taxon>Euthyneura</taxon>
        <taxon>Panpulmonata</taxon>
        <taxon>Sacoglossa</taxon>
        <taxon>Placobranchoidea</taxon>
        <taxon>Plakobranchidae</taxon>
        <taxon>Elysia</taxon>
    </lineage>
</organism>
<gene>
    <name evidence="1" type="ORF">ElyMa_000320200</name>
</gene>
<reference evidence="1 2" key="1">
    <citation type="journal article" date="2021" name="Elife">
        <title>Chloroplast acquisition without the gene transfer in kleptoplastic sea slugs, Plakobranchus ocellatus.</title>
        <authorList>
            <person name="Maeda T."/>
            <person name="Takahashi S."/>
            <person name="Yoshida T."/>
            <person name="Shimamura S."/>
            <person name="Takaki Y."/>
            <person name="Nagai Y."/>
            <person name="Toyoda A."/>
            <person name="Suzuki Y."/>
            <person name="Arimoto A."/>
            <person name="Ishii H."/>
            <person name="Satoh N."/>
            <person name="Nishiyama T."/>
            <person name="Hasebe M."/>
            <person name="Maruyama T."/>
            <person name="Minagawa J."/>
            <person name="Obokata J."/>
            <person name="Shigenobu S."/>
        </authorList>
    </citation>
    <scope>NUCLEOTIDE SEQUENCE [LARGE SCALE GENOMIC DNA]</scope>
</reference>
<dbReference type="EMBL" id="BMAT01000636">
    <property type="protein sequence ID" value="GFR70103.1"/>
    <property type="molecule type" value="Genomic_DNA"/>
</dbReference>
<sequence>MGTNEAEPERTSEEFIPKKESRRHKKWMTLEILQPMNEMRKNKNNPEKYKDLNGKVKDLYNEAKDLWITCECVGIQVKHSEFFGILDQLKIDGKDIRILKNLYREQVAAIRIDGEYTDVTEIKRDVRQGCVLSPDLLNLYSEVILRNITDMEGVRIGGHGSNMWPEVIQGPIDSIYMRMRKRNRCNHRDYQNIAFNGAKSFDAADVLVKSLSRDKTDRPLLLAYAFFGNDVCNKYPDTFDHMTTPAQMFNNTMRVMEHLVRL</sequence>
<dbReference type="GO" id="GO:0009104">
    <property type="term" value="P:lipopolysaccharide catabolic process"/>
    <property type="evidence" value="ECO:0007669"/>
    <property type="project" value="TreeGrafter"/>
</dbReference>
<dbReference type="GO" id="GO:0050528">
    <property type="term" value="F:acyloxyacyl hydrolase activity"/>
    <property type="evidence" value="ECO:0007669"/>
    <property type="project" value="InterPro"/>
</dbReference>
<dbReference type="PANTHER" id="PTHR15010">
    <property type="entry name" value="ACYLOXYACYL HYDROLASE"/>
    <property type="match status" value="1"/>
</dbReference>
<protein>
    <submittedName>
        <fullName evidence="1">Acyloxyacyl hydrolase</fullName>
    </submittedName>
</protein>
<dbReference type="Proteomes" id="UP000762676">
    <property type="component" value="Unassembled WGS sequence"/>
</dbReference>
<comment type="caution">
    <text evidence="1">The sequence shown here is derived from an EMBL/GenBank/DDBJ whole genome shotgun (WGS) entry which is preliminary data.</text>
</comment>
<dbReference type="PANTHER" id="PTHR15010:SF0">
    <property type="entry name" value="ACYLOXYACYL HYDROLASE"/>
    <property type="match status" value="1"/>
</dbReference>